<evidence type="ECO:0000313" key="7">
    <source>
        <dbReference type="Proteomes" id="UP000234237"/>
    </source>
</evidence>
<dbReference type="InterPro" id="IPR002178">
    <property type="entry name" value="PTS_EIIA_type-2_dom"/>
</dbReference>
<feature type="domain" description="PRD" evidence="5">
    <location>
        <begin position="188"/>
        <end position="291"/>
    </location>
</feature>
<evidence type="ECO:0000259" key="4">
    <source>
        <dbReference type="PROSITE" id="PS51094"/>
    </source>
</evidence>
<accession>A0A2K9IYC1</accession>
<dbReference type="InterPro" id="IPR036388">
    <property type="entry name" value="WH-like_DNA-bd_sf"/>
</dbReference>
<keyword evidence="3" id="KW-0804">Transcription</keyword>
<reference evidence="7" key="1">
    <citation type="submission" date="2016-11" db="EMBL/GenBank/DDBJ databases">
        <title>Complete genome sequence of Virgibacillus pantothenticus 21D, a halophilic bacterium isolated from the deep hypersaline anoxic basin Discovery in the Mediterranean Sea.</title>
        <authorList>
            <person name="Zeaiter Z."/>
            <person name="Booth J.M."/>
            <person name="Prosdocimi E.M."/>
            <person name="Mapelli F."/>
            <person name="Fusi M."/>
            <person name="Daffonchio D."/>
            <person name="Borin S."/>
            <person name="Crotti E."/>
        </authorList>
    </citation>
    <scope>NUCLEOTIDE SEQUENCE [LARGE SCALE GENOMIC DNA]</scope>
    <source>
        <strain evidence="7">21D</strain>
    </source>
</reference>
<dbReference type="PANTHER" id="PTHR30185:SF18">
    <property type="entry name" value="TRANSCRIPTIONAL REGULATOR MTLR"/>
    <property type="match status" value="1"/>
</dbReference>
<evidence type="ECO:0000313" key="6">
    <source>
        <dbReference type="EMBL" id="AUJ24687.1"/>
    </source>
</evidence>
<dbReference type="InterPro" id="IPR050661">
    <property type="entry name" value="BglG_antiterminators"/>
</dbReference>
<dbReference type="Gene3D" id="1.10.1790.10">
    <property type="entry name" value="PRD domain"/>
    <property type="match status" value="1"/>
</dbReference>
<dbReference type="InterPro" id="IPR011608">
    <property type="entry name" value="PRD"/>
</dbReference>
<dbReference type="Pfam" id="PF00874">
    <property type="entry name" value="PRD"/>
    <property type="match status" value="1"/>
</dbReference>
<feature type="domain" description="PTS EIIA type-2" evidence="4">
    <location>
        <begin position="472"/>
        <end position="623"/>
    </location>
</feature>
<dbReference type="PROSITE" id="PS51094">
    <property type="entry name" value="PTS_EIIA_TYPE_2"/>
    <property type="match status" value="1"/>
</dbReference>
<evidence type="ECO:0000256" key="3">
    <source>
        <dbReference type="ARBA" id="ARBA00023163"/>
    </source>
</evidence>
<dbReference type="Gene3D" id="3.40.930.10">
    <property type="entry name" value="Mannitol-specific EII, Chain A"/>
    <property type="match status" value="1"/>
</dbReference>
<gene>
    <name evidence="6" type="primary">licR_5</name>
    <name evidence="6" type="ORF">A21D_01606</name>
</gene>
<name>A0A2K9IYC1_9BACI</name>
<organism evidence="6 7">
    <name type="scientific">Virgibacillus dokdonensis</name>
    <dbReference type="NCBI Taxonomy" id="302167"/>
    <lineage>
        <taxon>Bacteria</taxon>
        <taxon>Bacillati</taxon>
        <taxon>Bacillota</taxon>
        <taxon>Bacilli</taxon>
        <taxon>Bacillales</taxon>
        <taxon>Bacillaceae</taxon>
        <taxon>Virgibacillus</taxon>
    </lineage>
</organism>
<keyword evidence="1" id="KW-0677">Repeat</keyword>
<keyword evidence="2" id="KW-0805">Transcription regulation</keyword>
<protein>
    <submittedName>
        <fullName evidence="6">Putative licABCH operon regulator</fullName>
    </submittedName>
</protein>
<dbReference type="PROSITE" id="PS51372">
    <property type="entry name" value="PRD_2"/>
    <property type="match status" value="2"/>
</dbReference>
<evidence type="ECO:0000256" key="2">
    <source>
        <dbReference type="ARBA" id="ARBA00023015"/>
    </source>
</evidence>
<dbReference type="InterPro" id="IPR016152">
    <property type="entry name" value="PTrfase/Anion_transptr"/>
</dbReference>
<feature type="domain" description="PRD" evidence="5">
    <location>
        <begin position="295"/>
        <end position="402"/>
    </location>
</feature>
<dbReference type="Pfam" id="PF08279">
    <property type="entry name" value="HTH_11"/>
    <property type="match status" value="1"/>
</dbReference>
<dbReference type="KEGG" id="vpn:A21D_01606"/>
<dbReference type="AlphaFoldDB" id="A0A2K9IYC1"/>
<dbReference type="Pfam" id="PF00359">
    <property type="entry name" value="PTS_EIIA_2"/>
    <property type="match status" value="1"/>
</dbReference>
<dbReference type="GO" id="GO:0006355">
    <property type="term" value="P:regulation of DNA-templated transcription"/>
    <property type="evidence" value="ECO:0007669"/>
    <property type="project" value="InterPro"/>
</dbReference>
<dbReference type="EMBL" id="CP018622">
    <property type="protein sequence ID" value="AUJ24687.1"/>
    <property type="molecule type" value="Genomic_DNA"/>
</dbReference>
<evidence type="ECO:0000259" key="5">
    <source>
        <dbReference type="PROSITE" id="PS51372"/>
    </source>
</evidence>
<sequence>MYRKVVIYLHAKHHQLMNFLLNQNGAYVSATTLAESLNVTDRTIRNYIKEINQNCSDITIISSTLGYAIKQEQIVPHNDFVNDQEMEDALLDCRIIKYLMNKKEYTSYDEIADTFFYSPQTIRSRIQKLTMNIHALGLDVQIDTKVFKGIKMNGSEIQKRVLLESFFTSISVKKEVYKDFVVSGFNSWVDATIVEAVFRIVDMVNKEYELNLEFSMYKKMTIQLIIIIHQINHQHLVEIESEECGSLVSFKEFEVVETLQKHLCDYVNIINGEVVFLVNYLISLQLDLEEAQIEHKDTTIMSKIEVILWQVEKVYGVPTFSESRFRSNISNHIYRIIYPVSHNLLIYNPFVKEAKSQYFFSFSIASHIALLIEKEFLVEIQDSEIAYLAYHIQVILDSQSKKKIKTIILYHRGYERTKLLASKITTYFDELDVCNVEKYSLDYVFSHNYLYVGTNLVAAPKGIENLILIQSAFQSSDIKKIRFYLESQNSIIEQSAIYWLQENSPEQMIYQLLRLNDQETFYPSIMKRERISYTSIGNSVAIPHPYFEKEVFKESIIIGVNKQPIVWGNEFVQLVIIYIPSSDIERNEYAFAEFFQKTKSIENVRKLVHAHSKEEFINIWNHI</sequence>
<dbReference type="InterPro" id="IPR036634">
    <property type="entry name" value="PRD_sf"/>
</dbReference>
<dbReference type="Gene3D" id="1.10.10.10">
    <property type="entry name" value="Winged helix-like DNA-binding domain superfamily/Winged helix DNA-binding domain"/>
    <property type="match status" value="1"/>
</dbReference>
<evidence type="ECO:0000256" key="1">
    <source>
        <dbReference type="ARBA" id="ARBA00022737"/>
    </source>
</evidence>
<dbReference type="PANTHER" id="PTHR30185">
    <property type="entry name" value="CRYPTIC BETA-GLUCOSIDE BGL OPERON ANTITERMINATOR"/>
    <property type="match status" value="1"/>
</dbReference>
<dbReference type="SUPFAM" id="SSF55804">
    <property type="entry name" value="Phoshotransferase/anion transport protein"/>
    <property type="match status" value="1"/>
</dbReference>
<dbReference type="Proteomes" id="UP000234237">
    <property type="component" value="Chromosome"/>
</dbReference>
<proteinExistence type="predicted"/>
<dbReference type="InterPro" id="IPR013196">
    <property type="entry name" value="HTH_11"/>
</dbReference>
<dbReference type="SUPFAM" id="SSF63520">
    <property type="entry name" value="PTS-regulatory domain, PRD"/>
    <property type="match status" value="1"/>
</dbReference>